<feature type="compositionally biased region" description="Basic and acidic residues" evidence="1">
    <location>
        <begin position="94"/>
        <end position="104"/>
    </location>
</feature>
<organism evidence="2 3">
    <name type="scientific">Cellulomonas phragmiteti</name>
    <dbReference type="NCBI Taxonomy" id="478780"/>
    <lineage>
        <taxon>Bacteria</taxon>
        <taxon>Bacillati</taxon>
        <taxon>Actinomycetota</taxon>
        <taxon>Actinomycetes</taxon>
        <taxon>Micrococcales</taxon>
        <taxon>Cellulomonadaceae</taxon>
        <taxon>Cellulomonas</taxon>
    </lineage>
</organism>
<sequence length="104" mass="11414">MQARPLTWEITVRRVVARGTARRSAPVRAGGVTGLTRQRRRRASLPACHDVVRDGCHLWYGSSGAACRGRAGRRRAARLGSCHDPSACRTRAGGRLDRRPAPCR</sequence>
<dbReference type="Proteomes" id="UP000614741">
    <property type="component" value="Unassembled WGS sequence"/>
</dbReference>
<gene>
    <name evidence="2" type="ORF">Cph01nite_13480</name>
</gene>
<evidence type="ECO:0000256" key="1">
    <source>
        <dbReference type="SAM" id="MobiDB-lite"/>
    </source>
</evidence>
<accession>A0ABQ4DJQ8</accession>
<comment type="caution">
    <text evidence="2">The sequence shown here is derived from an EMBL/GenBank/DDBJ whole genome shotgun (WGS) entry which is preliminary data.</text>
</comment>
<evidence type="ECO:0000313" key="3">
    <source>
        <dbReference type="Proteomes" id="UP000614741"/>
    </source>
</evidence>
<evidence type="ECO:0000313" key="2">
    <source>
        <dbReference type="EMBL" id="GIG39586.1"/>
    </source>
</evidence>
<name>A0ABQ4DJQ8_9CELL</name>
<protein>
    <submittedName>
        <fullName evidence="2">Uncharacterized protein</fullName>
    </submittedName>
</protein>
<proteinExistence type="predicted"/>
<reference evidence="2 3" key="1">
    <citation type="submission" date="2021-01" db="EMBL/GenBank/DDBJ databases">
        <title>Whole genome shotgun sequence of Cellulomonas phragmiteti NBRC 110785.</title>
        <authorList>
            <person name="Komaki H."/>
            <person name="Tamura T."/>
        </authorList>
    </citation>
    <scope>NUCLEOTIDE SEQUENCE [LARGE SCALE GENOMIC DNA]</scope>
    <source>
        <strain evidence="2 3">NBRC 110785</strain>
    </source>
</reference>
<dbReference type="EMBL" id="BONP01000006">
    <property type="protein sequence ID" value="GIG39586.1"/>
    <property type="molecule type" value="Genomic_DNA"/>
</dbReference>
<feature type="region of interest" description="Disordered" evidence="1">
    <location>
        <begin position="81"/>
        <end position="104"/>
    </location>
</feature>
<keyword evidence="3" id="KW-1185">Reference proteome</keyword>